<evidence type="ECO:0000313" key="2">
    <source>
        <dbReference type="EMBL" id="OEV02054.1"/>
    </source>
</evidence>
<feature type="compositionally biased region" description="Gly residues" evidence="1">
    <location>
        <begin position="141"/>
        <end position="152"/>
    </location>
</feature>
<dbReference type="AlphaFoldDB" id="A0A1E7KDW7"/>
<reference evidence="2 3" key="1">
    <citation type="journal article" date="2016" name="Front. Microbiol.">
        <title>Comparative Genomics Analysis of Streptomyces Species Reveals Their Adaptation to the Marine Environment and Their Diversity at the Genomic Level.</title>
        <authorList>
            <person name="Tian X."/>
            <person name="Zhang Z."/>
            <person name="Yang T."/>
            <person name="Chen M."/>
            <person name="Li J."/>
            <person name="Chen F."/>
            <person name="Yang J."/>
            <person name="Li W."/>
            <person name="Zhang B."/>
            <person name="Zhang Z."/>
            <person name="Wu J."/>
            <person name="Zhang C."/>
            <person name="Long L."/>
            <person name="Xiao J."/>
        </authorList>
    </citation>
    <scope>NUCLEOTIDE SEQUENCE [LARGE SCALE GENOMIC DNA]</scope>
    <source>
        <strain evidence="2 3">SCSIO M10379</strain>
    </source>
</reference>
<dbReference type="PATRIC" id="fig|943816.4.peg.5473"/>
<protein>
    <submittedName>
        <fullName evidence="2">Uncharacterized protein</fullName>
    </submittedName>
</protein>
<gene>
    <name evidence="2" type="ORF">AN217_01930</name>
</gene>
<evidence type="ECO:0000313" key="3">
    <source>
        <dbReference type="Proteomes" id="UP000175829"/>
    </source>
</evidence>
<dbReference type="EMBL" id="LJGV01000021">
    <property type="protein sequence ID" value="OEV02054.1"/>
    <property type="molecule type" value="Genomic_DNA"/>
</dbReference>
<evidence type="ECO:0000256" key="1">
    <source>
        <dbReference type="SAM" id="MobiDB-lite"/>
    </source>
</evidence>
<organism evidence="2 3">
    <name type="scientific">Streptomyces qinglanensis</name>
    <dbReference type="NCBI Taxonomy" id="943816"/>
    <lineage>
        <taxon>Bacteria</taxon>
        <taxon>Bacillati</taxon>
        <taxon>Actinomycetota</taxon>
        <taxon>Actinomycetes</taxon>
        <taxon>Kitasatosporales</taxon>
        <taxon>Streptomycetaceae</taxon>
        <taxon>Streptomyces</taxon>
    </lineage>
</organism>
<comment type="caution">
    <text evidence="2">The sequence shown here is derived from an EMBL/GenBank/DDBJ whole genome shotgun (WGS) entry which is preliminary data.</text>
</comment>
<dbReference type="Proteomes" id="UP000175829">
    <property type="component" value="Unassembled WGS sequence"/>
</dbReference>
<feature type="region of interest" description="Disordered" evidence="1">
    <location>
        <begin position="126"/>
        <end position="177"/>
    </location>
</feature>
<proteinExistence type="predicted"/>
<accession>A0A1E7KDW7</accession>
<sequence length="177" mass="19209">MSSRLRRLVVDGREFTWSGRILQVAGERDCHRCVRLRSWGAGRNSRALQADLLSRAVLPWGCATDSEYPHPADVRKVIEYALSRGWDPVPAGGTFFLSEAEHGSAFESDRFLLTDRLRDAAAPDPTTRVLRAFDEKRTGSPGTGLPGTGLPGTGAQRSSEDRSGSTAPARDSGSPEL</sequence>
<dbReference type="RefSeq" id="WP_069990555.1">
    <property type="nucleotide sequence ID" value="NZ_LJGV01000021.1"/>
</dbReference>
<name>A0A1E7KDW7_9ACTN</name>